<evidence type="ECO:0000256" key="1">
    <source>
        <dbReference type="ARBA" id="ARBA00005417"/>
    </source>
</evidence>
<dbReference type="Gene3D" id="3.40.50.300">
    <property type="entry name" value="P-loop containing nucleotide triphosphate hydrolases"/>
    <property type="match status" value="1"/>
</dbReference>
<organism evidence="7 8">
    <name type="scientific">Pseudoduganella rivuli</name>
    <dbReference type="NCBI Taxonomy" id="2666085"/>
    <lineage>
        <taxon>Bacteria</taxon>
        <taxon>Pseudomonadati</taxon>
        <taxon>Pseudomonadota</taxon>
        <taxon>Betaproteobacteria</taxon>
        <taxon>Burkholderiales</taxon>
        <taxon>Oxalobacteraceae</taxon>
        <taxon>Telluria group</taxon>
        <taxon>Pseudoduganella</taxon>
    </lineage>
</organism>
<evidence type="ECO:0000313" key="7">
    <source>
        <dbReference type="EMBL" id="MRV72474.1"/>
    </source>
</evidence>
<keyword evidence="5 7" id="KW-0067">ATP-binding</keyword>
<dbReference type="Pfam" id="PF00005">
    <property type="entry name" value="ABC_tran"/>
    <property type="match status" value="1"/>
</dbReference>
<dbReference type="PANTHER" id="PTHR43335:SF2">
    <property type="entry name" value="ABC TRANSPORTER, ATP-BINDING PROTEIN"/>
    <property type="match status" value="1"/>
</dbReference>
<dbReference type="InterPro" id="IPR003439">
    <property type="entry name" value="ABC_transporter-like_ATP-bd"/>
</dbReference>
<dbReference type="InterPro" id="IPR017871">
    <property type="entry name" value="ABC_transporter-like_CS"/>
</dbReference>
<keyword evidence="8" id="KW-1185">Reference proteome</keyword>
<dbReference type="Proteomes" id="UP000446768">
    <property type="component" value="Unassembled WGS sequence"/>
</dbReference>
<comment type="caution">
    <text evidence="7">The sequence shown here is derived from an EMBL/GenBank/DDBJ whole genome shotgun (WGS) entry which is preliminary data.</text>
</comment>
<dbReference type="EMBL" id="WKJJ01000006">
    <property type="protein sequence ID" value="MRV72474.1"/>
    <property type="molecule type" value="Genomic_DNA"/>
</dbReference>
<reference evidence="7 8" key="1">
    <citation type="submission" date="2019-11" db="EMBL/GenBank/DDBJ databases">
        <title>Novel species isolated from a subtropical stream in China.</title>
        <authorList>
            <person name="Lu H."/>
        </authorList>
    </citation>
    <scope>NUCLEOTIDE SEQUENCE [LARGE SCALE GENOMIC DNA]</scope>
    <source>
        <strain evidence="7 8">FT92W</strain>
    </source>
</reference>
<evidence type="ECO:0000256" key="2">
    <source>
        <dbReference type="ARBA" id="ARBA00022448"/>
    </source>
</evidence>
<dbReference type="GO" id="GO:0016887">
    <property type="term" value="F:ATP hydrolysis activity"/>
    <property type="evidence" value="ECO:0007669"/>
    <property type="project" value="InterPro"/>
</dbReference>
<evidence type="ECO:0000259" key="6">
    <source>
        <dbReference type="PROSITE" id="PS50893"/>
    </source>
</evidence>
<comment type="similarity">
    <text evidence="1">Belongs to the ABC transporter superfamily.</text>
</comment>
<dbReference type="CDD" id="cd03264">
    <property type="entry name" value="ABC_drug_resistance_like"/>
    <property type="match status" value="1"/>
</dbReference>
<dbReference type="GO" id="GO:0005524">
    <property type="term" value="F:ATP binding"/>
    <property type="evidence" value="ECO:0007669"/>
    <property type="project" value="UniProtKB-KW"/>
</dbReference>
<keyword evidence="4" id="KW-0547">Nucleotide-binding</keyword>
<dbReference type="AlphaFoldDB" id="A0A7X2IMA5"/>
<dbReference type="InterPro" id="IPR003593">
    <property type="entry name" value="AAA+_ATPase"/>
</dbReference>
<evidence type="ECO:0000256" key="4">
    <source>
        <dbReference type="ARBA" id="ARBA00022741"/>
    </source>
</evidence>
<dbReference type="PANTHER" id="PTHR43335">
    <property type="entry name" value="ABC TRANSPORTER, ATP-BINDING PROTEIN"/>
    <property type="match status" value="1"/>
</dbReference>
<dbReference type="SUPFAM" id="SSF52540">
    <property type="entry name" value="P-loop containing nucleoside triphosphate hydrolases"/>
    <property type="match status" value="1"/>
</dbReference>
<dbReference type="SMART" id="SM00382">
    <property type="entry name" value="AAA"/>
    <property type="match status" value="1"/>
</dbReference>
<sequence>MERWQAAQETVLPYEAVSPLLQLQDVGYTYGNGQRAVSGVTLNLAPGILGLLGPNGAGKSTLMRMLATLAKPTSGAILWNGEDIARHPDPLRRTLGYLPQDFGAYPSLTAREFLRYMGAVKSLPQTGLGRRVDDCLELVGLQDAANRQIGSYSGGMRQRVGIAQALLNDPALLIVDEPTVGLDPEERLRFRNLLTDLAGRRLVILSTHIVPDIEASATTLAVMVKGRLCFNGMPEALLHMAHGKVWEWTVPATELPALRAAFHVSASLRQPHGVRVRIVADQAPCGDAHAATPGLEDAYLYLLSRHEGGRP</sequence>
<dbReference type="InterPro" id="IPR027417">
    <property type="entry name" value="P-loop_NTPase"/>
</dbReference>
<accession>A0A7X2IMA5</accession>
<gene>
    <name evidence="7" type="ORF">GJ700_12205</name>
</gene>
<keyword evidence="2" id="KW-0813">Transport</keyword>
<keyword evidence="3" id="KW-1003">Cell membrane</keyword>
<proteinExistence type="inferred from homology"/>
<keyword evidence="3" id="KW-0472">Membrane</keyword>
<evidence type="ECO:0000256" key="3">
    <source>
        <dbReference type="ARBA" id="ARBA00022475"/>
    </source>
</evidence>
<feature type="domain" description="ABC transporter" evidence="6">
    <location>
        <begin position="21"/>
        <end position="250"/>
    </location>
</feature>
<name>A0A7X2IMA5_9BURK</name>
<evidence type="ECO:0000256" key="5">
    <source>
        <dbReference type="ARBA" id="ARBA00022840"/>
    </source>
</evidence>
<dbReference type="PROSITE" id="PS50893">
    <property type="entry name" value="ABC_TRANSPORTER_2"/>
    <property type="match status" value="1"/>
</dbReference>
<dbReference type="PROSITE" id="PS00211">
    <property type="entry name" value="ABC_TRANSPORTER_1"/>
    <property type="match status" value="1"/>
</dbReference>
<evidence type="ECO:0000313" key="8">
    <source>
        <dbReference type="Proteomes" id="UP000446768"/>
    </source>
</evidence>
<protein>
    <submittedName>
        <fullName evidence="7">ATP-binding cassette domain-containing protein</fullName>
    </submittedName>
</protein>